<dbReference type="AlphaFoldDB" id="A0A2T2WW84"/>
<sequence>MSSYPFPPAYHDPAYCLAPGLFSAVPHGQRHQPFRLVYAFGKTEHLEFLGHQRLGADDLKTLLALVTLASSPDYAGTYQIDPDTAHPIGQRLRGGLELQEDAVRKPILAVHTSFYRLGKLVGFSHHGTRQIQLIQDSLERLALVTVIVQSRSRNKTRRTISHIIGWCDSTIEDSESSGTLWVALDTRITEAVLGMKRYSLLFLRDVQILGSDVAVLLYQRLCGWIDPGIQRSIALDTLVQYVYPHDVHSTTHPNHTEKKLRWYRRHSVLTALEKFRSIHWDVTIDRMDRAPQHWMVTIRRPSPSVLALDQNSVLTLDP</sequence>
<evidence type="ECO:0000313" key="2">
    <source>
        <dbReference type="Proteomes" id="UP000242972"/>
    </source>
</evidence>
<dbReference type="InterPro" id="IPR010522">
    <property type="entry name" value="RepC_bac"/>
</dbReference>
<name>A0A2T2WW84_9FIRM</name>
<reference evidence="1 2" key="1">
    <citation type="journal article" date="2014" name="BMC Genomics">
        <title>Comparison of environmental and isolate Sulfobacillus genomes reveals diverse carbon, sulfur, nitrogen, and hydrogen metabolisms.</title>
        <authorList>
            <person name="Justice N.B."/>
            <person name="Norman A."/>
            <person name="Brown C.T."/>
            <person name="Singh A."/>
            <person name="Thomas B.C."/>
            <person name="Banfield J.F."/>
        </authorList>
    </citation>
    <scope>NUCLEOTIDE SEQUENCE [LARGE SCALE GENOMIC DNA]</scope>
    <source>
        <strain evidence="1">AMDSBA4</strain>
    </source>
</reference>
<dbReference type="Pfam" id="PF06504">
    <property type="entry name" value="RepC"/>
    <property type="match status" value="1"/>
</dbReference>
<evidence type="ECO:0008006" key="3">
    <source>
        <dbReference type="Google" id="ProtNLM"/>
    </source>
</evidence>
<accession>A0A2T2WW84</accession>
<organism evidence="1 2">
    <name type="scientific">Sulfobacillus benefaciens</name>
    <dbReference type="NCBI Taxonomy" id="453960"/>
    <lineage>
        <taxon>Bacteria</taxon>
        <taxon>Bacillati</taxon>
        <taxon>Bacillota</taxon>
        <taxon>Clostridia</taxon>
        <taxon>Eubacteriales</taxon>
        <taxon>Clostridiales Family XVII. Incertae Sedis</taxon>
        <taxon>Sulfobacillus</taxon>
    </lineage>
</organism>
<proteinExistence type="predicted"/>
<evidence type="ECO:0000313" key="1">
    <source>
        <dbReference type="EMBL" id="PSR26501.1"/>
    </source>
</evidence>
<protein>
    <recommendedName>
        <fullName evidence="3">Replication initiator protein A</fullName>
    </recommendedName>
</protein>
<dbReference type="Proteomes" id="UP000242972">
    <property type="component" value="Unassembled WGS sequence"/>
</dbReference>
<comment type="caution">
    <text evidence="1">The sequence shown here is derived from an EMBL/GenBank/DDBJ whole genome shotgun (WGS) entry which is preliminary data.</text>
</comment>
<dbReference type="EMBL" id="PXYW01000123">
    <property type="protein sequence ID" value="PSR26501.1"/>
    <property type="molecule type" value="Genomic_DNA"/>
</dbReference>
<gene>
    <name evidence="1" type="ORF">C7B46_19915</name>
</gene>